<proteinExistence type="predicted"/>
<dbReference type="EMBL" id="OCNF01000008">
    <property type="protein sequence ID" value="SOD68302.1"/>
    <property type="molecule type" value="Genomic_DNA"/>
</dbReference>
<evidence type="ECO:0000313" key="2">
    <source>
        <dbReference type="Proteomes" id="UP000219669"/>
    </source>
</evidence>
<dbReference type="Proteomes" id="UP000219669">
    <property type="component" value="Unassembled WGS sequence"/>
</dbReference>
<sequence length="108" mass="12679">MQGGGLGWRLETQRTTPTLTLPRQQGRGPVAGSLKDFCRVLKGSLKTDFSVFRLPVFIQTRLQRTRHFHHVKAFQLVAFHDFIEVFNHQTAFKAHFHFFYIVFKAFER</sequence>
<keyword evidence="2" id="KW-1185">Reference proteome</keyword>
<dbReference type="AlphaFoldDB" id="A0A286EBL4"/>
<evidence type="ECO:0000313" key="1">
    <source>
        <dbReference type="EMBL" id="SOD68302.1"/>
    </source>
</evidence>
<protein>
    <submittedName>
        <fullName evidence="1">Uncharacterized protein</fullName>
    </submittedName>
</protein>
<accession>A0A286EBL4</accession>
<organism evidence="1 2">
    <name type="scientific">Alysiella filiformis DSM 16848</name>
    <dbReference type="NCBI Taxonomy" id="1120981"/>
    <lineage>
        <taxon>Bacteria</taxon>
        <taxon>Pseudomonadati</taxon>
        <taxon>Pseudomonadota</taxon>
        <taxon>Betaproteobacteria</taxon>
        <taxon>Neisseriales</taxon>
        <taxon>Neisseriaceae</taxon>
        <taxon>Alysiella</taxon>
    </lineage>
</organism>
<gene>
    <name evidence="1" type="ORF">SAMN02746062_01195</name>
</gene>
<reference evidence="1 2" key="1">
    <citation type="submission" date="2017-09" db="EMBL/GenBank/DDBJ databases">
        <authorList>
            <person name="Ehlers B."/>
            <person name="Leendertz F.H."/>
        </authorList>
    </citation>
    <scope>NUCLEOTIDE SEQUENCE [LARGE SCALE GENOMIC DNA]</scope>
    <source>
        <strain evidence="1 2">DSM 16848</strain>
    </source>
</reference>
<name>A0A286EBL4_9NEIS</name>